<feature type="transmembrane region" description="Helical" evidence="1">
    <location>
        <begin position="64"/>
        <end position="93"/>
    </location>
</feature>
<keyword evidence="3" id="KW-1185">Reference proteome</keyword>
<evidence type="ECO:0000256" key="1">
    <source>
        <dbReference type="SAM" id="Phobius"/>
    </source>
</evidence>
<gene>
    <name evidence="2" type="ORF">Apa02nite_013460</name>
</gene>
<dbReference type="EMBL" id="BOMS01000017">
    <property type="protein sequence ID" value="GIE65238.1"/>
    <property type="molecule type" value="Genomic_DNA"/>
</dbReference>
<feature type="transmembrane region" description="Helical" evidence="1">
    <location>
        <begin position="24"/>
        <end position="44"/>
    </location>
</feature>
<sequence>MTVSEAPGQQVEATPAAGRPVWDVALRSAGVLISVVATVVTTLLEVELSVLRVGGVTGLFHGDAAIWTGGGALTGLAVPLTVGANLGLAWLAVTTIGRSWGIGVPWALWTLLMLGAAGTRTAEGDYLLGGDNWVALVMILAGSLSFAFYAYKMIMKPIKQG</sequence>
<dbReference type="RefSeq" id="WP_239164161.1">
    <property type="nucleotide sequence ID" value="NZ_BAAATY010000008.1"/>
</dbReference>
<dbReference type="Proteomes" id="UP000624709">
    <property type="component" value="Unassembled WGS sequence"/>
</dbReference>
<protein>
    <recommendedName>
        <fullName evidence="4">Integral membrane protein</fullName>
    </recommendedName>
</protein>
<feature type="transmembrane region" description="Helical" evidence="1">
    <location>
        <begin position="100"/>
        <end position="121"/>
    </location>
</feature>
<feature type="transmembrane region" description="Helical" evidence="1">
    <location>
        <begin position="133"/>
        <end position="151"/>
    </location>
</feature>
<evidence type="ECO:0000313" key="3">
    <source>
        <dbReference type="Proteomes" id="UP000624709"/>
    </source>
</evidence>
<evidence type="ECO:0000313" key="2">
    <source>
        <dbReference type="EMBL" id="GIE65238.1"/>
    </source>
</evidence>
<organism evidence="2 3">
    <name type="scientific">Actinoplanes palleronii</name>
    <dbReference type="NCBI Taxonomy" id="113570"/>
    <lineage>
        <taxon>Bacteria</taxon>
        <taxon>Bacillati</taxon>
        <taxon>Actinomycetota</taxon>
        <taxon>Actinomycetes</taxon>
        <taxon>Micromonosporales</taxon>
        <taxon>Micromonosporaceae</taxon>
        <taxon>Actinoplanes</taxon>
    </lineage>
</organism>
<evidence type="ECO:0008006" key="4">
    <source>
        <dbReference type="Google" id="ProtNLM"/>
    </source>
</evidence>
<keyword evidence="1" id="KW-0812">Transmembrane</keyword>
<keyword evidence="1" id="KW-0472">Membrane</keyword>
<reference evidence="2 3" key="1">
    <citation type="submission" date="2021-01" db="EMBL/GenBank/DDBJ databases">
        <title>Whole genome shotgun sequence of Actinoplanes palleronii NBRC 14916.</title>
        <authorList>
            <person name="Komaki H."/>
            <person name="Tamura T."/>
        </authorList>
    </citation>
    <scope>NUCLEOTIDE SEQUENCE [LARGE SCALE GENOMIC DNA]</scope>
    <source>
        <strain evidence="2 3">NBRC 14916</strain>
    </source>
</reference>
<proteinExistence type="predicted"/>
<name>A0ABQ4B3K5_9ACTN</name>
<comment type="caution">
    <text evidence="2">The sequence shown here is derived from an EMBL/GenBank/DDBJ whole genome shotgun (WGS) entry which is preliminary data.</text>
</comment>
<keyword evidence="1" id="KW-1133">Transmembrane helix</keyword>
<accession>A0ABQ4B3K5</accession>